<feature type="transmembrane region" description="Helical" evidence="6">
    <location>
        <begin position="226"/>
        <end position="246"/>
    </location>
</feature>
<keyword evidence="6" id="KW-0808">Transferase</keyword>
<evidence type="ECO:0000256" key="3">
    <source>
        <dbReference type="ARBA" id="ARBA00022692"/>
    </source>
</evidence>
<evidence type="ECO:0000256" key="6">
    <source>
        <dbReference type="RuleBase" id="RU363042"/>
    </source>
</evidence>
<dbReference type="AlphaFoldDB" id="A0A9D2SY92"/>
<dbReference type="EC" id="2.3.2.3" evidence="6"/>
<reference evidence="8" key="1">
    <citation type="journal article" date="2021" name="PeerJ">
        <title>Extensive microbial diversity within the chicken gut microbiome revealed by metagenomics and culture.</title>
        <authorList>
            <person name="Gilroy R."/>
            <person name="Ravi A."/>
            <person name="Getino M."/>
            <person name="Pursley I."/>
            <person name="Horton D.L."/>
            <person name="Alikhan N.F."/>
            <person name="Baker D."/>
            <person name="Gharbi K."/>
            <person name="Hall N."/>
            <person name="Watson M."/>
            <person name="Adriaenssens E.M."/>
            <person name="Foster-Nyarko E."/>
            <person name="Jarju S."/>
            <person name="Secka A."/>
            <person name="Antonio M."/>
            <person name="Oren A."/>
            <person name="Chaudhuri R.R."/>
            <person name="La Ragione R."/>
            <person name="Hildebrand F."/>
            <person name="Pallen M.J."/>
        </authorList>
    </citation>
    <scope>NUCLEOTIDE SEQUENCE</scope>
    <source>
        <strain evidence="8">CHK186-1790</strain>
    </source>
</reference>
<feature type="transmembrane region" description="Helical" evidence="6">
    <location>
        <begin position="314"/>
        <end position="332"/>
    </location>
</feature>
<keyword evidence="4 6" id="KW-1133">Transmembrane helix</keyword>
<dbReference type="Proteomes" id="UP000823882">
    <property type="component" value="Unassembled WGS sequence"/>
</dbReference>
<feature type="transmembrane region" description="Helical" evidence="6">
    <location>
        <begin position="258"/>
        <end position="278"/>
    </location>
</feature>
<comment type="catalytic activity">
    <reaction evidence="6">
        <text>L-lysyl-tRNA(Lys) + a 1,2-diacyl-sn-glycero-3-phospho-(1'-sn-glycerol) = a 1,2-diacyl-sn-glycero-3-phospho-1'-(3'-O-L-lysyl)-sn-glycerol + tRNA(Lys)</text>
        <dbReference type="Rhea" id="RHEA:10668"/>
        <dbReference type="Rhea" id="RHEA-COMP:9696"/>
        <dbReference type="Rhea" id="RHEA-COMP:9697"/>
        <dbReference type="ChEBI" id="CHEBI:64716"/>
        <dbReference type="ChEBI" id="CHEBI:75792"/>
        <dbReference type="ChEBI" id="CHEBI:78442"/>
        <dbReference type="ChEBI" id="CHEBI:78529"/>
        <dbReference type="EC" id="2.3.2.3"/>
    </reaction>
</comment>
<comment type="function">
    <text evidence="6">Catalyzes the transfer of a lysyl group from L-lysyl-tRNA(Lys) to membrane-bound phosphatidylglycerol (PG), which produces lysylphosphatidylglycerol (LPG), a major component of the bacterial membrane with a positive net charge. LPG synthesis contributes to bacterial virulence as it is involved in the resistance mechanism against cationic antimicrobial peptides (CAMP) produces by the host's immune system (defensins, cathelicidins) and by the competing microorganisms.</text>
</comment>
<protein>
    <recommendedName>
        <fullName evidence="6">Phosphatidylglycerol lysyltransferase</fullName>
        <ecNumber evidence="6">2.3.2.3</ecNumber>
    </recommendedName>
    <alternativeName>
        <fullName evidence="6">Lysylphosphatidylglycerol synthase</fullName>
    </alternativeName>
</protein>
<dbReference type="GO" id="GO:0046677">
    <property type="term" value="P:response to antibiotic"/>
    <property type="evidence" value="ECO:0007669"/>
    <property type="project" value="UniProtKB-KW"/>
</dbReference>
<comment type="caution">
    <text evidence="8">The sequence shown here is derived from an EMBL/GenBank/DDBJ whole genome shotgun (WGS) entry which is preliminary data.</text>
</comment>
<feature type="transmembrane region" description="Helical" evidence="6">
    <location>
        <begin position="154"/>
        <end position="174"/>
    </location>
</feature>
<feature type="transmembrane region" description="Helical" evidence="6">
    <location>
        <begin position="7"/>
        <end position="24"/>
    </location>
</feature>
<feature type="coiled-coil region" evidence="7">
    <location>
        <begin position="198"/>
        <end position="225"/>
    </location>
</feature>
<keyword evidence="5 6" id="KW-0472">Membrane</keyword>
<organism evidence="8 9">
    <name type="scientific">Candidatus Intestinimonas pullistercoris</name>
    <dbReference type="NCBI Taxonomy" id="2838623"/>
    <lineage>
        <taxon>Bacteria</taxon>
        <taxon>Bacillati</taxon>
        <taxon>Bacillota</taxon>
        <taxon>Clostridia</taxon>
        <taxon>Eubacteriales</taxon>
        <taxon>Intestinimonas</taxon>
    </lineage>
</organism>
<name>A0A9D2SY92_9FIRM</name>
<feature type="transmembrane region" description="Helical" evidence="6">
    <location>
        <begin position="118"/>
        <end position="142"/>
    </location>
</feature>
<dbReference type="PANTHER" id="PTHR37693">
    <property type="entry name" value="PHOSPHATIDYLGLYCEROL LYSYLTRANSFERASE"/>
    <property type="match status" value="1"/>
</dbReference>
<dbReference type="InterPro" id="IPR022791">
    <property type="entry name" value="L-PG_synthase/AglD"/>
</dbReference>
<keyword evidence="6" id="KW-0443">Lipid metabolism</keyword>
<dbReference type="PANTHER" id="PTHR37693:SF1">
    <property type="entry name" value="INTEGRAL MEMBRANE PROTEIN"/>
    <property type="match status" value="1"/>
</dbReference>
<evidence type="ECO:0000313" key="9">
    <source>
        <dbReference type="Proteomes" id="UP000823882"/>
    </source>
</evidence>
<dbReference type="GO" id="GO:0005886">
    <property type="term" value="C:plasma membrane"/>
    <property type="evidence" value="ECO:0007669"/>
    <property type="project" value="UniProtKB-SubCell"/>
</dbReference>
<dbReference type="NCBIfam" id="TIGR00374">
    <property type="entry name" value="flippase-like domain"/>
    <property type="match status" value="1"/>
</dbReference>
<evidence type="ECO:0000256" key="7">
    <source>
        <dbReference type="SAM" id="Coils"/>
    </source>
</evidence>
<dbReference type="EMBL" id="DWWJ01000026">
    <property type="protein sequence ID" value="HJC40213.1"/>
    <property type="molecule type" value="Genomic_DNA"/>
</dbReference>
<dbReference type="GO" id="GO:0006629">
    <property type="term" value="P:lipid metabolic process"/>
    <property type="evidence" value="ECO:0007669"/>
    <property type="project" value="UniProtKB-KW"/>
</dbReference>
<evidence type="ECO:0000256" key="4">
    <source>
        <dbReference type="ARBA" id="ARBA00022989"/>
    </source>
</evidence>
<evidence type="ECO:0000256" key="1">
    <source>
        <dbReference type="ARBA" id="ARBA00004651"/>
    </source>
</evidence>
<sequence>MDRRQNLGLLLILALMAGSGWLLLRDQPLSGLLEALGQVRPGYVVLGLGLMLCFVGCEAMCSKLILGRLGHRLPYRQCLGYSFVGFYVSSITPSSTGGQPAQIYYMSRDGVPAAHGSLNMLLIAVCYQVTALGCAVAAFLLLPGVRAGLGTGLGLLLLYGGVVTILLTAGMLSMMFLPNAARRLTGGLVTLGVRLRLVRREERVRAGLERQMAEYRRGADCLRANLGLLPALLGLTLLQLTCLYAVPYTVYLGFGLRGASLFQVAGTQALVSMAVGLLPLPGAVGAAEGSALRAFALFFGPGLVAPAVLLSRGISFYSFLLLSAGVTLWVHLRTRSRTAPARPKTAACGKVRGAAAPPMGRKISSQIS</sequence>
<comment type="subcellular location">
    <subcellularLocation>
        <location evidence="1 6">Cell membrane</location>
        <topology evidence="1 6">Multi-pass membrane protein</topology>
    </subcellularLocation>
</comment>
<reference evidence="8" key="2">
    <citation type="submission" date="2021-04" db="EMBL/GenBank/DDBJ databases">
        <authorList>
            <person name="Gilroy R."/>
        </authorList>
    </citation>
    <scope>NUCLEOTIDE SEQUENCE</scope>
    <source>
        <strain evidence="8">CHK186-1790</strain>
    </source>
</reference>
<feature type="transmembrane region" description="Helical" evidence="6">
    <location>
        <begin position="290"/>
        <end position="308"/>
    </location>
</feature>
<keyword evidence="2" id="KW-1003">Cell membrane</keyword>
<keyword evidence="3 6" id="KW-0812">Transmembrane</keyword>
<evidence type="ECO:0000256" key="2">
    <source>
        <dbReference type="ARBA" id="ARBA00022475"/>
    </source>
</evidence>
<accession>A0A9D2SY92</accession>
<feature type="transmembrane region" description="Helical" evidence="6">
    <location>
        <begin position="44"/>
        <end position="66"/>
    </location>
</feature>
<proteinExistence type="inferred from homology"/>
<dbReference type="Pfam" id="PF03706">
    <property type="entry name" value="LPG_synthase_TM"/>
    <property type="match status" value="1"/>
</dbReference>
<gene>
    <name evidence="6" type="primary">mprF</name>
    <name evidence="8" type="ORF">H9701_01485</name>
</gene>
<evidence type="ECO:0000313" key="8">
    <source>
        <dbReference type="EMBL" id="HJC40213.1"/>
    </source>
</evidence>
<evidence type="ECO:0000256" key="5">
    <source>
        <dbReference type="ARBA" id="ARBA00023136"/>
    </source>
</evidence>
<keyword evidence="6" id="KW-0046">Antibiotic resistance</keyword>
<dbReference type="GO" id="GO:0050071">
    <property type="term" value="F:phosphatidylglycerol lysyltransferase activity"/>
    <property type="evidence" value="ECO:0007669"/>
    <property type="project" value="UniProtKB-EC"/>
</dbReference>
<keyword evidence="7" id="KW-0175">Coiled coil</keyword>
<comment type="similarity">
    <text evidence="6">Belongs to the LPG synthase family.</text>
</comment>